<accession>A0A3M0JEN8</accession>
<name>A0A3M0JEN8_HIRRU</name>
<comment type="caution">
    <text evidence="1">The sequence shown here is derived from an EMBL/GenBank/DDBJ whole genome shotgun (WGS) entry which is preliminary data.</text>
</comment>
<sequence>MGLDGTHVRAQQELVEEHTNPLSITEQQFWLTREVPDKWKLENGLSVYRKGQREERRNYRSVSLTWMLGKITELIILERCTLLDKIWLDDQTPRLVVNGATTQLASGH</sequence>
<reference evidence="1 2" key="1">
    <citation type="submission" date="2018-07" db="EMBL/GenBank/DDBJ databases">
        <title>A high quality draft genome assembly of the barn swallow (H. rustica rustica).</title>
        <authorList>
            <person name="Formenti G."/>
            <person name="Chiara M."/>
            <person name="Poveda L."/>
            <person name="Francoijs K.-J."/>
            <person name="Bonisoli-Alquati A."/>
            <person name="Canova L."/>
            <person name="Gianfranceschi L."/>
            <person name="Horner D.S."/>
            <person name="Saino N."/>
        </authorList>
    </citation>
    <scope>NUCLEOTIDE SEQUENCE [LARGE SCALE GENOMIC DNA]</scope>
    <source>
        <strain evidence="1">Chelidonia</strain>
        <tissue evidence="1">Blood</tissue>
    </source>
</reference>
<dbReference type="Proteomes" id="UP000269221">
    <property type="component" value="Unassembled WGS sequence"/>
</dbReference>
<gene>
    <name evidence="1" type="ORF">DUI87_25019</name>
</gene>
<evidence type="ECO:0000313" key="2">
    <source>
        <dbReference type="Proteomes" id="UP000269221"/>
    </source>
</evidence>
<evidence type="ECO:0000313" key="1">
    <source>
        <dbReference type="EMBL" id="RMB98800.1"/>
    </source>
</evidence>
<dbReference type="EMBL" id="QRBI01000152">
    <property type="protein sequence ID" value="RMB98800.1"/>
    <property type="molecule type" value="Genomic_DNA"/>
</dbReference>
<dbReference type="OrthoDB" id="10067229at2759"/>
<organism evidence="1 2">
    <name type="scientific">Hirundo rustica rustica</name>
    <dbReference type="NCBI Taxonomy" id="333673"/>
    <lineage>
        <taxon>Eukaryota</taxon>
        <taxon>Metazoa</taxon>
        <taxon>Chordata</taxon>
        <taxon>Craniata</taxon>
        <taxon>Vertebrata</taxon>
        <taxon>Euteleostomi</taxon>
        <taxon>Archelosauria</taxon>
        <taxon>Archosauria</taxon>
        <taxon>Dinosauria</taxon>
        <taxon>Saurischia</taxon>
        <taxon>Theropoda</taxon>
        <taxon>Coelurosauria</taxon>
        <taxon>Aves</taxon>
        <taxon>Neognathae</taxon>
        <taxon>Neoaves</taxon>
        <taxon>Telluraves</taxon>
        <taxon>Australaves</taxon>
        <taxon>Passeriformes</taxon>
        <taxon>Sylvioidea</taxon>
        <taxon>Hirundinidae</taxon>
        <taxon>Hirundo</taxon>
    </lineage>
</organism>
<protein>
    <submittedName>
        <fullName evidence="1">Uncharacterized protein</fullName>
    </submittedName>
</protein>
<keyword evidence="2" id="KW-1185">Reference proteome</keyword>
<proteinExistence type="predicted"/>
<dbReference type="STRING" id="333673.A0A3M0JEN8"/>
<dbReference type="AlphaFoldDB" id="A0A3M0JEN8"/>